<protein>
    <submittedName>
        <fullName evidence="3">Peptidoglycan-binding protein</fullName>
    </submittedName>
</protein>
<dbReference type="SUPFAM" id="SSF47090">
    <property type="entry name" value="PGBD-like"/>
    <property type="match status" value="1"/>
</dbReference>
<dbReference type="InterPro" id="IPR036366">
    <property type="entry name" value="PGBDSf"/>
</dbReference>
<dbReference type="InterPro" id="IPR036365">
    <property type="entry name" value="PGBD-like_sf"/>
</dbReference>
<reference evidence="3 4" key="3">
    <citation type="submission" date="2022-01" db="EMBL/GenBank/DDBJ databases">
        <authorList>
            <person name="Zhou L.Y."/>
        </authorList>
    </citation>
    <scope>NUCLEOTIDE SEQUENCE [LARGE SCALE GENOMIC DNA]</scope>
    <source>
        <strain evidence="3 4">TLK-CK17</strain>
    </source>
</reference>
<evidence type="ECO:0000313" key="3">
    <source>
        <dbReference type="EMBL" id="MCF7221615.1"/>
    </source>
</evidence>
<gene>
    <name evidence="3" type="ORF">L3V18_07410</name>
</gene>
<name>A0ABS9HTX0_9GAMM</name>
<feature type="region of interest" description="Disordered" evidence="1">
    <location>
        <begin position="397"/>
        <end position="419"/>
    </location>
</feature>
<organism evidence="3 4">
    <name type="scientific">Marilutibacter chinensis</name>
    <dbReference type="NCBI Taxonomy" id="2912247"/>
    <lineage>
        <taxon>Bacteria</taxon>
        <taxon>Pseudomonadati</taxon>
        <taxon>Pseudomonadota</taxon>
        <taxon>Gammaproteobacteria</taxon>
        <taxon>Lysobacterales</taxon>
        <taxon>Lysobacteraceae</taxon>
        <taxon>Marilutibacter</taxon>
    </lineage>
</organism>
<feature type="region of interest" description="Disordered" evidence="1">
    <location>
        <begin position="304"/>
        <end position="335"/>
    </location>
</feature>
<dbReference type="RefSeq" id="WP_237054034.1">
    <property type="nucleotide sequence ID" value="NZ_JAKJPO010000003.1"/>
</dbReference>
<dbReference type="Gene3D" id="2.70.70.10">
    <property type="entry name" value="Glucose Permease (Domain IIA)"/>
    <property type="match status" value="1"/>
</dbReference>
<comment type="caution">
    <text evidence="3">The sequence shown here is derived from an EMBL/GenBank/DDBJ whole genome shotgun (WGS) entry which is preliminary data.</text>
</comment>
<feature type="domain" description="Peptidoglycan binding-like" evidence="2">
    <location>
        <begin position="230"/>
        <end position="287"/>
    </location>
</feature>
<reference evidence="3 4" key="1">
    <citation type="submission" date="2022-01" db="EMBL/GenBank/DDBJ databases">
        <title>Lysobacter chinensis sp. nov., a bacterium isolated from cow dung compost.</title>
        <authorList>
            <person name="Liu Y."/>
        </authorList>
    </citation>
    <scope>NUCLEOTIDE SEQUENCE [LARGE SCALE GENOMIC DNA]</scope>
    <source>
        <strain evidence="3 4">TLK-CK17</strain>
    </source>
</reference>
<accession>A0ABS9HTX0</accession>
<proteinExistence type="predicted"/>
<dbReference type="Proteomes" id="UP001430796">
    <property type="component" value="Unassembled WGS sequence"/>
</dbReference>
<feature type="compositionally biased region" description="Pro residues" evidence="1">
    <location>
        <begin position="309"/>
        <end position="322"/>
    </location>
</feature>
<keyword evidence="4" id="KW-1185">Reference proteome</keyword>
<feature type="region of interest" description="Disordered" evidence="1">
    <location>
        <begin position="1"/>
        <end position="30"/>
    </location>
</feature>
<evidence type="ECO:0000256" key="1">
    <source>
        <dbReference type="SAM" id="MobiDB-lite"/>
    </source>
</evidence>
<reference evidence="4" key="2">
    <citation type="submission" date="2022-01" db="EMBL/GenBank/DDBJ databases">
        <title>Lysobacter chinensis sp. nov., a bacterium isolated from cow dung compost.</title>
        <authorList>
            <person name="Zhou L.Y."/>
        </authorList>
    </citation>
    <scope>NUCLEOTIDE SEQUENCE [LARGE SCALE GENOMIC DNA]</scope>
    <source>
        <strain evidence="4">TLK-CK17</strain>
    </source>
</reference>
<dbReference type="InterPro" id="IPR011055">
    <property type="entry name" value="Dup_hybrid_motif"/>
</dbReference>
<dbReference type="Pfam" id="PF01471">
    <property type="entry name" value="PG_binding_1"/>
    <property type="match status" value="1"/>
</dbReference>
<dbReference type="EMBL" id="JAKJPO010000003">
    <property type="protein sequence ID" value="MCF7221615.1"/>
    <property type="molecule type" value="Genomic_DNA"/>
</dbReference>
<evidence type="ECO:0000259" key="2">
    <source>
        <dbReference type="Pfam" id="PF01471"/>
    </source>
</evidence>
<dbReference type="Gene3D" id="1.10.101.10">
    <property type="entry name" value="PGBD-like superfamily/PGBD"/>
    <property type="match status" value="1"/>
</dbReference>
<sequence>MTDDQAPSTYRIIQLGPPRPPNGLQSNEPVTDFDSLATHHPGANRDARMQDGVIINGQPRRAHAYIGGELQEIEVARDGRTFGLNPDQVLLKKDFILEDPNHPSMSRAARAVDVPSPVSGYIGRVSEREGLVDILDRQGGDVVARIRHMNPIAVSEGQTVEYGDALGTQGRQQTGAVHVHMEMDTRYYQQFENYVSDLVSGRLPVEAEHRENVEPQQVVGDGTFRLGETNQRIRDLQRVMANEGYQAVGGRPLDQDGVYRVSMQGALLDFQREHGIPQTGDIDPATLHFAPLAHSREVDRQDHFMQGQPMPPAAPERPPAPGHPDHPDHRSGLPQELEQPINRHSQRTGSTGDPQLDRLADALYADNDDEISRVCAEIEQSPDVQAMVQQGHEMLAAQERERQQQEVARQNQGHVLSLG</sequence>
<dbReference type="InterPro" id="IPR002477">
    <property type="entry name" value="Peptidoglycan-bd-like"/>
</dbReference>
<evidence type="ECO:0000313" key="4">
    <source>
        <dbReference type="Proteomes" id="UP001430796"/>
    </source>
</evidence>